<evidence type="ECO:0000256" key="2">
    <source>
        <dbReference type="ARBA" id="ARBA00008573"/>
    </source>
</evidence>
<feature type="transmembrane region" description="Helical" evidence="6">
    <location>
        <begin position="40"/>
        <end position="63"/>
    </location>
</feature>
<comment type="caution">
    <text evidence="9">The sequence shown here is derived from an EMBL/GenBank/DDBJ whole genome shotgun (WGS) entry which is preliminary data.</text>
</comment>
<proteinExistence type="inferred from homology"/>
<evidence type="ECO:0000256" key="8">
    <source>
        <dbReference type="SAM" id="SignalP"/>
    </source>
</evidence>
<dbReference type="EMBL" id="JACAZF010000004">
    <property type="protein sequence ID" value="KAF7306767.1"/>
    <property type="molecule type" value="Genomic_DNA"/>
</dbReference>
<reference evidence="9" key="1">
    <citation type="submission" date="2020-05" db="EMBL/GenBank/DDBJ databases">
        <title>Mycena genomes resolve the evolution of fungal bioluminescence.</title>
        <authorList>
            <person name="Tsai I.J."/>
        </authorList>
    </citation>
    <scope>NUCLEOTIDE SEQUENCE</scope>
    <source>
        <strain evidence="9">171206Taipei</strain>
    </source>
</reference>
<feature type="chain" id="PRO_5034852588" description="Protein YOP1" evidence="8">
    <location>
        <begin position="22"/>
        <end position="207"/>
    </location>
</feature>
<feature type="compositionally biased region" description="Low complexity" evidence="7">
    <location>
        <begin position="179"/>
        <end position="192"/>
    </location>
</feature>
<evidence type="ECO:0000256" key="1">
    <source>
        <dbReference type="ARBA" id="ARBA00004141"/>
    </source>
</evidence>
<comment type="caution">
    <text evidence="6">Lacks conserved residue(s) required for the propagation of feature annotation.</text>
</comment>
<dbReference type="OrthoDB" id="434647at2759"/>
<dbReference type="InterPro" id="IPR004345">
    <property type="entry name" value="TB2_DP1_HVA22"/>
</dbReference>
<feature type="signal peptide" evidence="8">
    <location>
        <begin position="1"/>
        <end position="21"/>
    </location>
</feature>
<evidence type="ECO:0000313" key="10">
    <source>
        <dbReference type="Proteomes" id="UP000636479"/>
    </source>
</evidence>
<evidence type="ECO:0000256" key="3">
    <source>
        <dbReference type="ARBA" id="ARBA00022692"/>
    </source>
</evidence>
<accession>A0A8H6W6K9</accession>
<evidence type="ECO:0000256" key="7">
    <source>
        <dbReference type="SAM" id="MobiDB-lite"/>
    </source>
</evidence>
<dbReference type="GeneID" id="59344010"/>
<dbReference type="PANTHER" id="PTHR12300">
    <property type="entry name" value="HVA22-LIKE PROTEINS"/>
    <property type="match status" value="1"/>
</dbReference>
<keyword evidence="3 6" id="KW-0812">Transmembrane</keyword>
<evidence type="ECO:0000256" key="6">
    <source>
        <dbReference type="RuleBase" id="RU362006"/>
    </source>
</evidence>
<keyword evidence="5 6" id="KW-0472">Membrane</keyword>
<evidence type="ECO:0000256" key="5">
    <source>
        <dbReference type="ARBA" id="ARBA00023136"/>
    </source>
</evidence>
<gene>
    <name evidence="9" type="ORF">MIND_00468400</name>
</gene>
<dbReference type="RefSeq" id="XP_037221786.1">
    <property type="nucleotide sequence ID" value="XM_037361494.1"/>
</dbReference>
<evidence type="ECO:0000256" key="4">
    <source>
        <dbReference type="ARBA" id="ARBA00022989"/>
    </source>
</evidence>
<feature type="region of interest" description="Disordered" evidence="7">
    <location>
        <begin position="179"/>
        <end position="207"/>
    </location>
</feature>
<protein>
    <recommendedName>
        <fullName evidence="6">Protein YOP1</fullName>
    </recommendedName>
</protein>
<dbReference type="Proteomes" id="UP000636479">
    <property type="component" value="Unassembled WGS sequence"/>
</dbReference>
<dbReference type="GO" id="GO:0016020">
    <property type="term" value="C:membrane"/>
    <property type="evidence" value="ECO:0007669"/>
    <property type="project" value="UniProtKB-SubCell"/>
</dbReference>
<dbReference type="Pfam" id="PF03134">
    <property type="entry name" value="TB2_DP1_HVA22"/>
    <property type="match status" value="1"/>
</dbReference>
<keyword evidence="8" id="KW-0732">Signal</keyword>
<dbReference type="AlphaFoldDB" id="A0A8H6W6K9"/>
<name>A0A8H6W6K9_9AGAR</name>
<organism evidence="9 10">
    <name type="scientific">Mycena indigotica</name>
    <dbReference type="NCBI Taxonomy" id="2126181"/>
    <lineage>
        <taxon>Eukaryota</taxon>
        <taxon>Fungi</taxon>
        <taxon>Dikarya</taxon>
        <taxon>Basidiomycota</taxon>
        <taxon>Agaricomycotina</taxon>
        <taxon>Agaricomycetes</taxon>
        <taxon>Agaricomycetidae</taxon>
        <taxon>Agaricales</taxon>
        <taxon>Marasmiineae</taxon>
        <taxon>Mycenaceae</taxon>
        <taxon>Mycena</taxon>
    </lineage>
</organism>
<evidence type="ECO:0000313" key="9">
    <source>
        <dbReference type="EMBL" id="KAF7306767.1"/>
    </source>
</evidence>
<keyword evidence="4 6" id="KW-1133">Transmembrane helix</keyword>
<keyword evidence="10" id="KW-1185">Reference proteome</keyword>
<comment type="similarity">
    <text evidence="2 6">Belongs to the DP1 family.</text>
</comment>
<dbReference type="PANTHER" id="PTHR12300:SF161">
    <property type="entry name" value="RECEPTOR EXPRESSION-ENHANCING PROTEIN"/>
    <property type="match status" value="1"/>
</dbReference>
<comment type="subcellular location">
    <subcellularLocation>
        <location evidence="1 6">Membrane</location>
        <topology evidence="1 6">Multi-pass membrane protein</topology>
    </subcellularLocation>
</comment>
<sequence length="207" mass="22458">MTSFLVHIVAAWFAFLLPAFATFKSVSHRPVSEPELERWAKYWCVIGIIVAFEYLGEFLINWLPFYDEIKILFLLFLALPQTQGSTYVFDTFLSPWLSQHEAALDADILAIQRNVLSFAQARLGRVWELISAAVNKNAATGQQAAGAPGQSPAPGINLQQALGLFRTVVPSLASAFNQPASTPPSAATTPAAEVPNAAPRSSVLVDA</sequence>